<reference evidence="1 2" key="1">
    <citation type="submission" date="2016-09" db="EMBL/GenBank/DDBJ databases">
        <title>The draft genome of Dichanthelium oligosanthes: A C3 panicoid grass species.</title>
        <authorList>
            <person name="Studer A.J."/>
            <person name="Schnable J.C."/>
            <person name="Brutnell T.P."/>
        </authorList>
    </citation>
    <scope>NUCLEOTIDE SEQUENCE [LARGE SCALE GENOMIC DNA]</scope>
    <source>
        <strain evidence="2">cv. Kellogg 1175</strain>
        <tissue evidence="1">Leaf</tissue>
    </source>
</reference>
<dbReference type="EMBL" id="LWDX02012796">
    <property type="protein sequence ID" value="OEL35250.1"/>
    <property type="molecule type" value="Genomic_DNA"/>
</dbReference>
<comment type="caution">
    <text evidence="1">The sequence shown here is derived from an EMBL/GenBank/DDBJ whole genome shotgun (WGS) entry which is preliminary data.</text>
</comment>
<feature type="non-terminal residue" evidence="1">
    <location>
        <position position="1"/>
    </location>
</feature>
<sequence>LLVWSAHGCYVDDARHQPPNLGAIRAAKWRPVQRPRSGRQQHRGLLRACREVRTWTHLACTCAPMTRTRLRNLNMDVMTVACAVD</sequence>
<dbReference type="AlphaFoldDB" id="A0A1E5WDE1"/>
<accession>A0A1E5WDE1</accession>
<protein>
    <submittedName>
        <fullName evidence="1">Uncharacterized protein</fullName>
    </submittedName>
</protein>
<proteinExistence type="predicted"/>
<evidence type="ECO:0000313" key="1">
    <source>
        <dbReference type="EMBL" id="OEL35250.1"/>
    </source>
</evidence>
<dbReference type="Proteomes" id="UP000095767">
    <property type="component" value="Unassembled WGS sequence"/>
</dbReference>
<gene>
    <name evidence="1" type="ORF">BAE44_0003731</name>
</gene>
<organism evidence="1 2">
    <name type="scientific">Dichanthelium oligosanthes</name>
    <dbReference type="NCBI Taxonomy" id="888268"/>
    <lineage>
        <taxon>Eukaryota</taxon>
        <taxon>Viridiplantae</taxon>
        <taxon>Streptophyta</taxon>
        <taxon>Embryophyta</taxon>
        <taxon>Tracheophyta</taxon>
        <taxon>Spermatophyta</taxon>
        <taxon>Magnoliopsida</taxon>
        <taxon>Liliopsida</taxon>
        <taxon>Poales</taxon>
        <taxon>Poaceae</taxon>
        <taxon>PACMAD clade</taxon>
        <taxon>Panicoideae</taxon>
        <taxon>Panicodae</taxon>
        <taxon>Paniceae</taxon>
        <taxon>Dichantheliinae</taxon>
        <taxon>Dichanthelium</taxon>
    </lineage>
</organism>
<evidence type="ECO:0000313" key="2">
    <source>
        <dbReference type="Proteomes" id="UP000095767"/>
    </source>
</evidence>
<keyword evidence="2" id="KW-1185">Reference proteome</keyword>
<name>A0A1E5WDE1_9POAL</name>